<evidence type="ECO:0000313" key="7">
    <source>
        <dbReference type="EMBL" id="MEW9918225.1"/>
    </source>
</evidence>
<dbReference type="Gene3D" id="3.30.1330.60">
    <property type="entry name" value="OmpA-like domain"/>
    <property type="match status" value="1"/>
</dbReference>
<dbReference type="InterPro" id="IPR036737">
    <property type="entry name" value="OmpA-like_sf"/>
</dbReference>
<sequence length="311" mass="33205">MIRAAALLIMLAGPAMALDFTLPATARQTVERNTSPDTFAAPIGVYADGKVPSVVVEGDVRRSAWRLDSPGLTPFQVMRPLRAQLLEAGFEVKLDCAAKTCGDFDFRFAIETLPGPNMYVNIRAFHVVTGARSAGGKVSEVITLLASTSATSAYVQIIHAGNLGVAQETIETTADLPLTIQTAATEEGFAARLLRLGHTVLDDLDFDVGSTDLGPGTFETLEQLAAFMTAQPTMRIALVGHTDTVGGLEPNIAISRARARSVRQRLIDVYDVDADRMDAEGMGYLSPIASNLEEAGRTANRRVEVVLLGSE</sequence>
<gene>
    <name evidence="7" type="ORF">AB2B41_01300</name>
</gene>
<dbReference type="InterPro" id="IPR006665">
    <property type="entry name" value="OmpA-like"/>
</dbReference>
<comment type="caution">
    <text evidence="7">The sequence shown here is derived from an EMBL/GenBank/DDBJ whole genome shotgun (WGS) entry which is preliminary data.</text>
</comment>
<dbReference type="CDD" id="cd07185">
    <property type="entry name" value="OmpA_C-like"/>
    <property type="match status" value="1"/>
</dbReference>
<dbReference type="RefSeq" id="WP_367875931.1">
    <property type="nucleotide sequence ID" value="NZ_JBFNXX010000001.1"/>
</dbReference>
<accession>A0ABV3RGY6</accession>
<dbReference type="InterPro" id="IPR050330">
    <property type="entry name" value="Bact_OuterMem_StrucFunc"/>
</dbReference>
<feature type="signal peptide" evidence="5">
    <location>
        <begin position="1"/>
        <end position="17"/>
    </location>
</feature>
<evidence type="ECO:0000256" key="3">
    <source>
        <dbReference type="ARBA" id="ARBA00023237"/>
    </source>
</evidence>
<feature type="chain" id="PRO_5047301517" evidence="5">
    <location>
        <begin position="18"/>
        <end position="311"/>
    </location>
</feature>
<dbReference type="EMBL" id="JBFNXX010000001">
    <property type="protein sequence ID" value="MEW9918225.1"/>
    <property type="molecule type" value="Genomic_DNA"/>
</dbReference>
<dbReference type="InterPro" id="IPR006664">
    <property type="entry name" value="OMP_bac"/>
</dbReference>
<protein>
    <submittedName>
        <fullName evidence="7">OmpA family protein</fullName>
    </submittedName>
</protein>
<reference evidence="7 8" key="1">
    <citation type="submission" date="2024-07" db="EMBL/GenBank/DDBJ databases">
        <title>Marimonas sp.nov., isolated from tidal-flat sediment.</title>
        <authorList>
            <person name="Jayan J.N."/>
            <person name="Lee S.S."/>
        </authorList>
    </citation>
    <scope>NUCLEOTIDE SEQUENCE [LARGE SCALE GENOMIC DNA]</scope>
    <source>
        <strain evidence="7 8">MJW-29</strain>
    </source>
</reference>
<name>A0ABV3RGY6_9RHOB</name>
<keyword evidence="5" id="KW-0732">Signal</keyword>
<keyword evidence="2 4" id="KW-0472">Membrane</keyword>
<feature type="domain" description="OmpA-like" evidence="6">
    <location>
        <begin position="193"/>
        <end position="311"/>
    </location>
</feature>
<dbReference type="PROSITE" id="PS51123">
    <property type="entry name" value="OMPA_2"/>
    <property type="match status" value="1"/>
</dbReference>
<evidence type="ECO:0000256" key="4">
    <source>
        <dbReference type="PROSITE-ProRule" id="PRU00473"/>
    </source>
</evidence>
<evidence type="ECO:0000259" key="6">
    <source>
        <dbReference type="PROSITE" id="PS51123"/>
    </source>
</evidence>
<proteinExistence type="predicted"/>
<keyword evidence="8" id="KW-1185">Reference proteome</keyword>
<keyword evidence="3" id="KW-0998">Cell outer membrane</keyword>
<dbReference type="PANTHER" id="PTHR30329:SF21">
    <property type="entry name" value="LIPOPROTEIN YIAD-RELATED"/>
    <property type="match status" value="1"/>
</dbReference>
<evidence type="ECO:0000313" key="8">
    <source>
        <dbReference type="Proteomes" id="UP001556098"/>
    </source>
</evidence>
<dbReference type="SUPFAM" id="SSF103088">
    <property type="entry name" value="OmpA-like"/>
    <property type="match status" value="1"/>
</dbReference>
<comment type="subcellular location">
    <subcellularLocation>
        <location evidence="1">Cell outer membrane</location>
    </subcellularLocation>
</comment>
<evidence type="ECO:0000256" key="5">
    <source>
        <dbReference type="SAM" id="SignalP"/>
    </source>
</evidence>
<evidence type="ECO:0000256" key="1">
    <source>
        <dbReference type="ARBA" id="ARBA00004442"/>
    </source>
</evidence>
<organism evidence="7 8">
    <name type="scientific">Sulfitobacter sediminis</name>
    <dbReference type="NCBI Taxonomy" id="3234186"/>
    <lineage>
        <taxon>Bacteria</taxon>
        <taxon>Pseudomonadati</taxon>
        <taxon>Pseudomonadota</taxon>
        <taxon>Alphaproteobacteria</taxon>
        <taxon>Rhodobacterales</taxon>
        <taxon>Roseobacteraceae</taxon>
        <taxon>Sulfitobacter</taxon>
    </lineage>
</organism>
<evidence type="ECO:0000256" key="2">
    <source>
        <dbReference type="ARBA" id="ARBA00023136"/>
    </source>
</evidence>
<dbReference type="PANTHER" id="PTHR30329">
    <property type="entry name" value="STATOR ELEMENT OF FLAGELLAR MOTOR COMPLEX"/>
    <property type="match status" value="1"/>
</dbReference>
<dbReference type="Pfam" id="PF00691">
    <property type="entry name" value="OmpA"/>
    <property type="match status" value="1"/>
</dbReference>
<dbReference type="PRINTS" id="PR01021">
    <property type="entry name" value="OMPADOMAIN"/>
</dbReference>
<dbReference type="Proteomes" id="UP001556098">
    <property type="component" value="Unassembled WGS sequence"/>
</dbReference>